<dbReference type="InterPro" id="IPR013785">
    <property type="entry name" value="Aldolase_TIM"/>
</dbReference>
<gene>
    <name evidence="8" type="ORF">GCM10009710_28870</name>
</gene>
<dbReference type="Gene3D" id="3.20.20.70">
    <property type="entry name" value="Aldolase class I"/>
    <property type="match status" value="1"/>
</dbReference>
<keyword evidence="3" id="KW-0949">S-adenosyl-L-methionine</keyword>
<proteinExistence type="predicted"/>
<keyword evidence="2" id="KW-0004">4Fe-4S</keyword>
<reference evidence="9" key="1">
    <citation type="journal article" date="2019" name="Int. J. Syst. Evol. Microbiol.">
        <title>The Global Catalogue of Microorganisms (GCM) 10K type strain sequencing project: providing services to taxonomists for standard genome sequencing and annotation.</title>
        <authorList>
            <consortium name="The Broad Institute Genomics Platform"/>
            <consortium name="The Broad Institute Genome Sequencing Center for Infectious Disease"/>
            <person name="Wu L."/>
            <person name="Ma J."/>
        </authorList>
    </citation>
    <scope>NUCLEOTIDE SEQUENCE [LARGE SCALE GENOMIC DNA]</scope>
    <source>
        <strain evidence="9">JCM 13518</strain>
    </source>
</reference>
<dbReference type="NCBIfam" id="TIGR04043">
    <property type="entry name" value="rSAM_MSMEG_0568"/>
    <property type="match status" value="1"/>
</dbReference>
<evidence type="ECO:0000256" key="3">
    <source>
        <dbReference type="ARBA" id="ARBA00022691"/>
    </source>
</evidence>
<evidence type="ECO:0000256" key="5">
    <source>
        <dbReference type="ARBA" id="ARBA00023004"/>
    </source>
</evidence>
<dbReference type="InterPro" id="IPR034405">
    <property type="entry name" value="F420"/>
</dbReference>
<dbReference type="CDD" id="cd01335">
    <property type="entry name" value="Radical_SAM"/>
    <property type="match status" value="1"/>
</dbReference>
<dbReference type="PANTHER" id="PTHR43076:SF1">
    <property type="entry name" value="LIPOYL SYNTHASE 2"/>
    <property type="match status" value="1"/>
</dbReference>
<accession>A0ABP4W785</accession>
<keyword evidence="6" id="KW-0411">Iron-sulfur</keyword>
<keyword evidence="5" id="KW-0408">Iron</keyword>
<dbReference type="InterPro" id="IPR016779">
    <property type="entry name" value="rSAM_MSMEG0568"/>
</dbReference>
<comment type="caution">
    <text evidence="8">The sequence shown here is derived from an EMBL/GenBank/DDBJ whole genome shotgun (WGS) entry which is preliminary data.</text>
</comment>
<feature type="domain" description="Radical SAM core" evidence="7">
    <location>
        <begin position="104"/>
        <end position="333"/>
    </location>
</feature>
<dbReference type="SUPFAM" id="SSF102114">
    <property type="entry name" value="Radical SAM enzymes"/>
    <property type="match status" value="1"/>
</dbReference>
<evidence type="ECO:0000256" key="2">
    <source>
        <dbReference type="ARBA" id="ARBA00022485"/>
    </source>
</evidence>
<dbReference type="Pfam" id="PF04055">
    <property type="entry name" value="Radical_SAM"/>
    <property type="match status" value="1"/>
</dbReference>
<dbReference type="EMBL" id="BAAAME010000005">
    <property type="protein sequence ID" value="GAA1746965.1"/>
    <property type="molecule type" value="Genomic_DNA"/>
</dbReference>
<dbReference type="PIRSF" id="PIRSF020870">
    <property type="entry name" value="Radical_SAM_bac_prd"/>
    <property type="match status" value="1"/>
</dbReference>
<evidence type="ECO:0000313" key="8">
    <source>
        <dbReference type="EMBL" id="GAA1746965.1"/>
    </source>
</evidence>
<dbReference type="Proteomes" id="UP001501057">
    <property type="component" value="Unassembled WGS sequence"/>
</dbReference>
<dbReference type="InterPro" id="IPR058240">
    <property type="entry name" value="rSAM_sf"/>
</dbReference>
<dbReference type="InterPro" id="IPR006638">
    <property type="entry name" value="Elp3/MiaA/NifB-like_rSAM"/>
</dbReference>
<dbReference type="SMART" id="SM00729">
    <property type="entry name" value="Elp3"/>
    <property type="match status" value="1"/>
</dbReference>
<name>A0ABP4W785_9ACTN</name>
<dbReference type="PROSITE" id="PS51918">
    <property type="entry name" value="RADICAL_SAM"/>
    <property type="match status" value="1"/>
</dbReference>
<evidence type="ECO:0000256" key="1">
    <source>
        <dbReference type="ARBA" id="ARBA00001966"/>
    </source>
</evidence>
<keyword evidence="4" id="KW-0479">Metal-binding</keyword>
<organism evidence="8 9">
    <name type="scientific">Aeromicrobium alkaliterrae</name>
    <dbReference type="NCBI Taxonomy" id="302168"/>
    <lineage>
        <taxon>Bacteria</taxon>
        <taxon>Bacillati</taxon>
        <taxon>Actinomycetota</taxon>
        <taxon>Actinomycetes</taxon>
        <taxon>Propionibacteriales</taxon>
        <taxon>Nocardioidaceae</taxon>
        <taxon>Aeromicrobium</taxon>
    </lineage>
</organism>
<evidence type="ECO:0000259" key="7">
    <source>
        <dbReference type="PROSITE" id="PS51918"/>
    </source>
</evidence>
<keyword evidence="9" id="KW-1185">Reference proteome</keyword>
<dbReference type="NCBIfam" id="NF045502">
    <property type="entry name" value="variant_rSAM"/>
    <property type="match status" value="1"/>
</dbReference>
<dbReference type="InterPro" id="IPR007197">
    <property type="entry name" value="rSAM"/>
</dbReference>
<evidence type="ECO:0000313" key="9">
    <source>
        <dbReference type="Proteomes" id="UP001501057"/>
    </source>
</evidence>
<protein>
    <submittedName>
        <fullName evidence="8">MSMEG_0568 family radical SAM protein</fullName>
    </submittedName>
</protein>
<dbReference type="SFLD" id="SFLDG01107">
    <property type="entry name" value="Uncharacterised_Radical_SAM_Su"/>
    <property type="match status" value="1"/>
</dbReference>
<comment type="cofactor">
    <cofactor evidence="1">
        <name>[4Fe-4S] cluster</name>
        <dbReference type="ChEBI" id="CHEBI:49883"/>
    </cofactor>
</comment>
<sequence>MNAPSCGATATRTSTRVDVAISGIRLLDAPVSRQSGAGPSDDGHVLLGGIGTAIPINPDSPFTINRGRLLLDGADTGLGVEPVRRPRFYDLETADGVSYEKIARLHSANVLATTVVQTCVRYDEAERCRFCAIEKSLEAGSTIAVKTPAQIAEVAKAAHDLDGITQMVMTTGTSNGRDRGATHLARCVRAVREVLPDLAIQVQCEPPADLRTITDLYEAGARSIGIHVESMDEDVRRRWMPGKSSVPLDEYRAAWREAVRVFGHNQVSTYLLVGLGEDPDEMVEAAQELVDMGVYPFVVPFRPLAGTLATDVDQVPPPPAEVLQDVTRRVAHALMEAGMHGSDQAAGCAACGACSVLQSEGA</sequence>
<dbReference type="RefSeq" id="WP_344202875.1">
    <property type="nucleotide sequence ID" value="NZ_BAAAME010000005.1"/>
</dbReference>
<evidence type="ECO:0000256" key="6">
    <source>
        <dbReference type="ARBA" id="ARBA00023014"/>
    </source>
</evidence>
<dbReference type="PANTHER" id="PTHR43076">
    <property type="entry name" value="FO SYNTHASE (COFH)"/>
    <property type="match status" value="1"/>
</dbReference>
<dbReference type="SFLD" id="SFLDS00029">
    <property type="entry name" value="Radical_SAM"/>
    <property type="match status" value="1"/>
</dbReference>
<evidence type="ECO:0000256" key="4">
    <source>
        <dbReference type="ARBA" id="ARBA00022723"/>
    </source>
</evidence>